<proteinExistence type="predicted"/>
<reference evidence="2 3" key="1">
    <citation type="submission" date="2020-05" db="EMBL/GenBank/DDBJ databases">
        <title>Halorubrum RHB-C sp.nov., an extremely halophilic archaeon isolated from solar salt farm.</title>
        <authorList>
            <person name="Ho H."/>
            <person name="Danganan R.E."/>
            <person name="Dedeles G.R."/>
            <person name="Kim S.-G."/>
        </authorList>
    </citation>
    <scope>NUCLEOTIDE SEQUENCE [LARGE SCALE GENOMIC DNA]</scope>
    <source>
        <strain evidence="2 3">RHB-C</strain>
    </source>
</reference>
<dbReference type="EMBL" id="CP053941">
    <property type="protein sequence ID" value="QKG92016.1"/>
    <property type="molecule type" value="Genomic_DNA"/>
</dbReference>
<gene>
    <name evidence="2" type="ORF">HPS36_03800</name>
</gene>
<dbReference type="RefSeq" id="WP_173228566.1">
    <property type="nucleotide sequence ID" value="NZ_CP053941.1"/>
</dbReference>
<dbReference type="KEGG" id="hsai:HPS36_03800"/>
<feature type="region of interest" description="Disordered" evidence="1">
    <location>
        <begin position="510"/>
        <end position="534"/>
    </location>
</feature>
<evidence type="ECO:0008006" key="4">
    <source>
        <dbReference type="Google" id="ProtNLM"/>
    </source>
</evidence>
<accession>A0A7D4BZV8</accession>
<dbReference type="Proteomes" id="UP000505020">
    <property type="component" value="Chromosome"/>
</dbReference>
<name>A0A7D4BZV8_9EURY</name>
<dbReference type="GeneID" id="55594096"/>
<organism evidence="2 3">
    <name type="scientific">Halorubrum salinarum</name>
    <dbReference type="NCBI Taxonomy" id="2739057"/>
    <lineage>
        <taxon>Archaea</taxon>
        <taxon>Methanobacteriati</taxon>
        <taxon>Methanobacteriota</taxon>
        <taxon>Stenosarchaea group</taxon>
        <taxon>Halobacteria</taxon>
        <taxon>Halobacteriales</taxon>
        <taxon>Haloferacaceae</taxon>
        <taxon>Halorubrum</taxon>
    </lineage>
</organism>
<sequence>MSESGDSQQVGTYLARQLAARLNASAIATSNEEYEEGRTLIGDEYDVILEQYATVAAGTDLEETAEQFNLTREQQREIIASAQQLNQTATAYQQAVENGNQEEARALARDLVQNASELNQSTTTLVQQYDQLETQTNLNFDPAQDALNTSQRRLTQAAAAVATREFTETNLTVRPARSNLSAAEPTTVRGRLTAANGTAIANATIQVGIGEDTVTTDTDANGTYTTTYQPLVVASDASTLTATYTPEPAAPYLSSTATTPIAVRGQSATSITVTNATTTARFRDSVDVSGYINITGVDVRSTAGLPITVQVAGEQLARTETTTNGGFVVQAVLPERIPAGETTLRVALATEDLILGPSNTTVPLTVVSTPTSLSVETVTDEQETQNVSVTGRLTTDAGEPLADRSLQLHLGDTPVETVETDATGQYQTTIDRATIAAEGQTLTVQFAPTGSSLEGSTAEQTLPIASTSPVRRPALVGGILILLGGGSLLVSRWRDGAVWTQLRSRLGGTATTQLASPTPAETQTGEPAVAATRDDSRVRAETSLIDRAQMALDAGDPDAAVQLAYAAFRAHAAEVVTDAPQTHWELYEQYQEDHAEATEVYQLTTAYEQATFAPDSVSVETAQTVIGILPSATAGFDSASDGASVSDD</sequence>
<evidence type="ECO:0000256" key="1">
    <source>
        <dbReference type="SAM" id="MobiDB-lite"/>
    </source>
</evidence>
<evidence type="ECO:0000313" key="2">
    <source>
        <dbReference type="EMBL" id="QKG92016.1"/>
    </source>
</evidence>
<feature type="compositionally biased region" description="Polar residues" evidence="1">
    <location>
        <begin position="510"/>
        <end position="525"/>
    </location>
</feature>
<protein>
    <recommendedName>
        <fullName evidence="4">DUF4129 domain-containing protein</fullName>
    </recommendedName>
</protein>
<dbReference type="AlphaFoldDB" id="A0A7D4BZV8"/>
<keyword evidence="3" id="KW-1185">Reference proteome</keyword>
<evidence type="ECO:0000313" key="3">
    <source>
        <dbReference type="Proteomes" id="UP000505020"/>
    </source>
</evidence>